<gene>
    <name evidence="2" type="ORF">HU200_036366</name>
</gene>
<comment type="caution">
    <text evidence="2">The sequence shown here is derived from an EMBL/GenBank/DDBJ whole genome shotgun (WGS) entry which is preliminary data.</text>
</comment>
<keyword evidence="3" id="KW-1185">Reference proteome</keyword>
<dbReference type="PANTHER" id="PTHR33994:SF34">
    <property type="entry name" value="LATE EMBRYOGENESIS ABUNDANT PROTEIN LEA-2 SUBGROUP DOMAIN-CONTAINING PROTEIN"/>
    <property type="match status" value="1"/>
</dbReference>
<evidence type="ECO:0000256" key="1">
    <source>
        <dbReference type="SAM" id="MobiDB-lite"/>
    </source>
</evidence>
<dbReference type="EMBL" id="JACEFO010001880">
    <property type="protein sequence ID" value="KAF8696736.1"/>
    <property type="molecule type" value="Genomic_DNA"/>
</dbReference>
<accession>A0A835EM27</accession>
<dbReference type="Proteomes" id="UP000636709">
    <property type="component" value="Unassembled WGS sequence"/>
</dbReference>
<dbReference type="OrthoDB" id="681740at2759"/>
<feature type="compositionally biased region" description="Basic and acidic residues" evidence="1">
    <location>
        <begin position="1"/>
        <end position="11"/>
    </location>
</feature>
<dbReference type="AlphaFoldDB" id="A0A835EM27"/>
<evidence type="ECO:0000313" key="3">
    <source>
        <dbReference type="Proteomes" id="UP000636709"/>
    </source>
</evidence>
<reference evidence="2" key="1">
    <citation type="submission" date="2020-07" db="EMBL/GenBank/DDBJ databases">
        <title>Genome sequence and genetic diversity analysis of an under-domesticated orphan crop, white fonio (Digitaria exilis).</title>
        <authorList>
            <person name="Bennetzen J.L."/>
            <person name="Chen S."/>
            <person name="Ma X."/>
            <person name="Wang X."/>
            <person name="Yssel A.E.J."/>
            <person name="Chaluvadi S.R."/>
            <person name="Johnson M."/>
            <person name="Gangashetty P."/>
            <person name="Hamidou F."/>
            <person name="Sanogo M.D."/>
            <person name="Zwaenepoel A."/>
            <person name="Wallace J."/>
            <person name="Van De Peer Y."/>
            <person name="Van Deynze A."/>
        </authorList>
    </citation>
    <scope>NUCLEOTIDE SEQUENCE</scope>
    <source>
        <tissue evidence="2">Leaves</tissue>
    </source>
</reference>
<evidence type="ECO:0000313" key="2">
    <source>
        <dbReference type="EMBL" id="KAF8696736.1"/>
    </source>
</evidence>
<protein>
    <submittedName>
        <fullName evidence="2">Uncharacterized protein</fullName>
    </submittedName>
</protein>
<sequence length="146" mass="16113">MGESHDHRQSDRGFSCHAHHTGVPPRSCLLLRSQRSSRVLHGAYRARELNATTINGRRTVSPVFSLKARMDNPRALQSWCYDSGEVVVSCSGVALAWGHVPHFCVHKGAPTEFTVRPLGRAVGLSDDLRRAHGHRSDNGGDEIVLR</sequence>
<name>A0A835EM27_9POAL</name>
<proteinExistence type="predicted"/>
<dbReference type="PANTHER" id="PTHR33994">
    <property type="entry name" value="OS04G0515000 PROTEIN"/>
    <property type="match status" value="1"/>
</dbReference>
<feature type="region of interest" description="Disordered" evidence="1">
    <location>
        <begin position="1"/>
        <end position="22"/>
    </location>
</feature>
<organism evidence="2 3">
    <name type="scientific">Digitaria exilis</name>
    <dbReference type="NCBI Taxonomy" id="1010633"/>
    <lineage>
        <taxon>Eukaryota</taxon>
        <taxon>Viridiplantae</taxon>
        <taxon>Streptophyta</taxon>
        <taxon>Embryophyta</taxon>
        <taxon>Tracheophyta</taxon>
        <taxon>Spermatophyta</taxon>
        <taxon>Magnoliopsida</taxon>
        <taxon>Liliopsida</taxon>
        <taxon>Poales</taxon>
        <taxon>Poaceae</taxon>
        <taxon>PACMAD clade</taxon>
        <taxon>Panicoideae</taxon>
        <taxon>Panicodae</taxon>
        <taxon>Paniceae</taxon>
        <taxon>Anthephorinae</taxon>
        <taxon>Digitaria</taxon>
    </lineage>
</organism>